<evidence type="ECO:0000256" key="3">
    <source>
        <dbReference type="ARBA" id="ARBA00022692"/>
    </source>
</evidence>
<protein>
    <submittedName>
        <fullName evidence="10">Major facilitator superfamily</fullName>
    </submittedName>
</protein>
<feature type="region of interest" description="Disordered" evidence="7">
    <location>
        <begin position="1"/>
        <end position="24"/>
    </location>
</feature>
<comment type="subcellular location">
    <subcellularLocation>
        <location evidence="1">Membrane</location>
        <topology evidence="1">Multi-pass membrane protein</topology>
    </subcellularLocation>
</comment>
<gene>
    <name evidence="10" type="primary">Contig7611.g8113</name>
    <name evidence="10" type="ORF">STYLEM_15451</name>
</gene>
<keyword evidence="2" id="KW-0813">Transport</keyword>
<keyword evidence="3 8" id="KW-0812">Transmembrane</keyword>
<evidence type="ECO:0000256" key="8">
    <source>
        <dbReference type="SAM" id="Phobius"/>
    </source>
</evidence>
<feature type="region of interest" description="Disordered" evidence="7">
    <location>
        <begin position="348"/>
        <end position="380"/>
    </location>
</feature>
<feature type="transmembrane region" description="Helical" evidence="8">
    <location>
        <begin position="456"/>
        <end position="473"/>
    </location>
</feature>
<dbReference type="Pfam" id="PF07690">
    <property type="entry name" value="MFS_1"/>
    <property type="match status" value="1"/>
</dbReference>
<dbReference type="PANTHER" id="PTHR23505">
    <property type="entry name" value="SPINSTER"/>
    <property type="match status" value="1"/>
</dbReference>
<evidence type="ECO:0000256" key="6">
    <source>
        <dbReference type="ARBA" id="ARBA00024338"/>
    </source>
</evidence>
<dbReference type="EMBL" id="CCKQ01014574">
    <property type="protein sequence ID" value="CDW86357.1"/>
    <property type="molecule type" value="Genomic_DNA"/>
</dbReference>
<keyword evidence="4 8" id="KW-1133">Transmembrane helix</keyword>
<dbReference type="InterPro" id="IPR036259">
    <property type="entry name" value="MFS_trans_sf"/>
</dbReference>
<feature type="transmembrane region" description="Helical" evidence="8">
    <location>
        <begin position="479"/>
        <end position="499"/>
    </location>
</feature>
<dbReference type="InParanoid" id="A0A078AYR8"/>
<feature type="domain" description="Major facilitator superfamily (MFS) profile" evidence="9">
    <location>
        <begin position="135"/>
        <end position="612"/>
    </location>
</feature>
<feature type="transmembrane region" description="Helical" evidence="8">
    <location>
        <begin position="230"/>
        <end position="247"/>
    </location>
</feature>
<evidence type="ECO:0000256" key="5">
    <source>
        <dbReference type="ARBA" id="ARBA00023136"/>
    </source>
</evidence>
<feature type="transmembrane region" description="Helical" evidence="8">
    <location>
        <begin position="511"/>
        <end position="530"/>
    </location>
</feature>
<feature type="transmembrane region" description="Helical" evidence="8">
    <location>
        <begin position="200"/>
        <end position="224"/>
    </location>
</feature>
<feature type="transmembrane region" description="Helical" evidence="8">
    <location>
        <begin position="259"/>
        <end position="285"/>
    </location>
</feature>
<dbReference type="InterPro" id="IPR044770">
    <property type="entry name" value="MFS_spinster-like"/>
</dbReference>
<feature type="transmembrane region" description="Helical" evidence="8">
    <location>
        <begin position="135"/>
        <end position="160"/>
    </location>
</feature>
<comment type="similarity">
    <text evidence="6">Belongs to the major facilitator superfamily. Spinster (TC 2.A.1.49) family.</text>
</comment>
<evidence type="ECO:0000256" key="1">
    <source>
        <dbReference type="ARBA" id="ARBA00004141"/>
    </source>
</evidence>
<evidence type="ECO:0000259" key="9">
    <source>
        <dbReference type="PROSITE" id="PS50850"/>
    </source>
</evidence>
<feature type="transmembrane region" description="Helical" evidence="8">
    <location>
        <begin position="542"/>
        <end position="565"/>
    </location>
</feature>
<dbReference type="AlphaFoldDB" id="A0A078AYR8"/>
<evidence type="ECO:0000256" key="2">
    <source>
        <dbReference type="ARBA" id="ARBA00022448"/>
    </source>
</evidence>
<proteinExistence type="inferred from homology"/>
<dbReference type="SUPFAM" id="SSF103473">
    <property type="entry name" value="MFS general substrate transporter"/>
    <property type="match status" value="1"/>
</dbReference>
<organism evidence="10 11">
    <name type="scientific">Stylonychia lemnae</name>
    <name type="common">Ciliate</name>
    <dbReference type="NCBI Taxonomy" id="5949"/>
    <lineage>
        <taxon>Eukaryota</taxon>
        <taxon>Sar</taxon>
        <taxon>Alveolata</taxon>
        <taxon>Ciliophora</taxon>
        <taxon>Intramacronucleata</taxon>
        <taxon>Spirotrichea</taxon>
        <taxon>Stichotrichia</taxon>
        <taxon>Sporadotrichida</taxon>
        <taxon>Oxytrichidae</taxon>
        <taxon>Stylonychinae</taxon>
        <taxon>Stylonychia</taxon>
    </lineage>
</organism>
<dbReference type="GO" id="GO:0016020">
    <property type="term" value="C:membrane"/>
    <property type="evidence" value="ECO:0007669"/>
    <property type="project" value="UniProtKB-SubCell"/>
</dbReference>
<dbReference type="CDD" id="cd06174">
    <property type="entry name" value="MFS"/>
    <property type="match status" value="1"/>
</dbReference>
<keyword evidence="11" id="KW-1185">Reference proteome</keyword>
<feature type="compositionally biased region" description="Low complexity" evidence="7">
    <location>
        <begin position="75"/>
        <end position="96"/>
    </location>
</feature>
<evidence type="ECO:0000313" key="11">
    <source>
        <dbReference type="Proteomes" id="UP000039865"/>
    </source>
</evidence>
<feature type="transmembrane region" description="Helical" evidence="8">
    <location>
        <begin position="429"/>
        <end position="449"/>
    </location>
</feature>
<keyword evidence="5 8" id="KW-0472">Membrane</keyword>
<dbReference type="InterPro" id="IPR011701">
    <property type="entry name" value="MFS"/>
</dbReference>
<dbReference type="InterPro" id="IPR020846">
    <property type="entry name" value="MFS_dom"/>
</dbReference>
<accession>A0A078AYR8</accession>
<evidence type="ECO:0000256" key="7">
    <source>
        <dbReference type="SAM" id="MobiDB-lite"/>
    </source>
</evidence>
<dbReference type="OMA" id="VAGWMSY"/>
<dbReference type="Proteomes" id="UP000039865">
    <property type="component" value="Unassembled WGS sequence"/>
</dbReference>
<reference evidence="10 11" key="1">
    <citation type="submission" date="2014-06" db="EMBL/GenBank/DDBJ databases">
        <authorList>
            <person name="Swart Estienne"/>
        </authorList>
    </citation>
    <scope>NUCLEOTIDE SEQUENCE [LARGE SCALE GENOMIC DNA]</scope>
    <source>
        <strain evidence="10 11">130c</strain>
    </source>
</reference>
<sequence>MNMEVDIDRNKKDQNQLRANDDLEPGGKLKIIDFLASDFSQRNQDGSARQQAVNSNVANSVISPGSGALNFQLNPSSQRQNQPKQKQFNFNSSQNQGQVIQGEPGRPIRKSTLERIEEESDFEDTTINWAQRRRIFVLFVLGNLFLNYDNGVIPACLFQIEKDLQLGQSQMALMGSLVYFGLSVSSLFVSLIFQKISANVVLGLNMICNAIACLIFSISSQWWILVTMRFILGFTQAFCVIYAPVWVNEFSPRKSNTKWMAVLHSFAVIGIMVGYIFGAFTITVLGRFLNWRFAFMMQGWFMIVIGVCFFFSDNKALDIFAANRAAETLQRAKSISDAHKENISNNVFQQPGEQSDQNTPKNQAQSQNQEKRSNYDNRSSVNDVNRRSELITNWIFIFTTCSLCCIYFVVTGIQFWMTAYCINVLDEDPAVVTILFSITSITAPIPGAAMAFGTCAFIFSVPIGFLSNILYIMPLLWSLLFFGAALIPTATGIVVNSVSREHQAASSSMSQLIFNLGGFFLSPVLSAAVMDMFDDELVGMVWGFRVCIWWSFFSLVFLIITWVVASRKFESYQQFHDENDGHKSPFDYEEHELTMPELNLEILRRRMHSYSF</sequence>
<evidence type="ECO:0000313" key="10">
    <source>
        <dbReference type="EMBL" id="CDW86357.1"/>
    </source>
</evidence>
<evidence type="ECO:0000256" key="4">
    <source>
        <dbReference type="ARBA" id="ARBA00022989"/>
    </source>
</evidence>
<feature type="region of interest" description="Disordered" evidence="7">
    <location>
        <begin position="75"/>
        <end position="108"/>
    </location>
</feature>
<dbReference type="GO" id="GO:0022857">
    <property type="term" value="F:transmembrane transporter activity"/>
    <property type="evidence" value="ECO:0007669"/>
    <property type="project" value="InterPro"/>
</dbReference>
<dbReference type="PANTHER" id="PTHR23505:SF9">
    <property type="entry name" value="PROTEIN, PUTATIVE-RELATED"/>
    <property type="match status" value="1"/>
</dbReference>
<feature type="transmembrane region" description="Helical" evidence="8">
    <location>
        <begin position="172"/>
        <end position="193"/>
    </location>
</feature>
<feature type="transmembrane region" description="Helical" evidence="8">
    <location>
        <begin position="291"/>
        <end position="311"/>
    </location>
</feature>
<dbReference type="OrthoDB" id="6770063at2759"/>
<name>A0A078AYR8_STYLE</name>
<dbReference type="Gene3D" id="1.20.1250.20">
    <property type="entry name" value="MFS general substrate transporter like domains"/>
    <property type="match status" value="1"/>
</dbReference>
<feature type="compositionally biased region" description="Polar residues" evidence="7">
    <location>
        <begin position="348"/>
        <end position="368"/>
    </location>
</feature>
<dbReference type="PROSITE" id="PS50850">
    <property type="entry name" value="MFS"/>
    <property type="match status" value="1"/>
</dbReference>
<feature type="transmembrane region" description="Helical" evidence="8">
    <location>
        <begin position="394"/>
        <end position="417"/>
    </location>
</feature>